<evidence type="ECO:0000313" key="3">
    <source>
        <dbReference type="EMBL" id="WWR45992.1"/>
    </source>
</evidence>
<accession>A0ABZ2HI12</accession>
<feature type="transmembrane region" description="Helical" evidence="1">
    <location>
        <begin position="74"/>
        <end position="92"/>
    </location>
</feature>
<keyword evidence="1" id="KW-1133">Transmembrane helix</keyword>
<sequence>MTENLRMMMSPVTGIVWLFTVVLTVLAGPFGTYDGMEFSARTLYWVSVVSLALLCGYVVRGVVLVMIGQERPALFDLAASIVVTVVFTPVLILVGRCVEGLLGGMPPEFPNVVLYTFAVAFAAYVSRRVVVRAEECTYPFFDDEVEKEPRLVTRLSPEIRGKIIRISGQDHHVEIATSHGSETLRLRLTDAISEMDEVEGYCTHRSHWVARDAIVQVDRESSHKISIVLSNGDVVPVSRKYKPGLENAQIL</sequence>
<dbReference type="Pfam" id="PF04397">
    <property type="entry name" value="LytTR"/>
    <property type="match status" value="1"/>
</dbReference>
<name>A0ABZ2HI12_9RHOB</name>
<feature type="domain" description="HTH LytTR-type" evidence="2">
    <location>
        <begin position="162"/>
        <end position="251"/>
    </location>
</feature>
<evidence type="ECO:0000256" key="1">
    <source>
        <dbReference type="SAM" id="Phobius"/>
    </source>
</evidence>
<evidence type="ECO:0000259" key="2">
    <source>
        <dbReference type="PROSITE" id="PS50930"/>
    </source>
</evidence>
<keyword evidence="1" id="KW-0812">Transmembrane</keyword>
<proteinExistence type="predicted"/>
<keyword evidence="3" id="KW-0238">DNA-binding</keyword>
<feature type="transmembrane region" description="Helical" evidence="1">
    <location>
        <begin position="112"/>
        <end position="130"/>
    </location>
</feature>
<protein>
    <submittedName>
        <fullName evidence="3">LytTR family DNA-binding domain-containing protein</fullName>
    </submittedName>
</protein>
<keyword evidence="4" id="KW-1185">Reference proteome</keyword>
<feature type="transmembrane region" description="Helical" evidence="1">
    <location>
        <begin position="43"/>
        <end position="67"/>
    </location>
</feature>
<reference evidence="3 4" key="1">
    <citation type="submission" date="2023-10" db="EMBL/GenBank/DDBJ databases">
        <title>Roseovarius strain S88 nov., isolated from a marine algae.</title>
        <authorList>
            <person name="Lee M.W."/>
            <person name="Lee J.K."/>
            <person name="Kim J.M."/>
            <person name="Choi D.G."/>
            <person name="Baek J.H."/>
            <person name="Bayburt H."/>
            <person name="Jung J.J."/>
            <person name="Han D.M."/>
            <person name="Jeon C.O."/>
        </authorList>
    </citation>
    <scope>NUCLEOTIDE SEQUENCE [LARGE SCALE GENOMIC DNA]</scope>
    <source>
        <strain evidence="3 4">S88</strain>
    </source>
</reference>
<organism evidence="3 4">
    <name type="scientific">Roseovarius phycicola</name>
    <dbReference type="NCBI Taxonomy" id="3080976"/>
    <lineage>
        <taxon>Bacteria</taxon>
        <taxon>Pseudomonadati</taxon>
        <taxon>Pseudomonadota</taxon>
        <taxon>Alphaproteobacteria</taxon>
        <taxon>Rhodobacterales</taxon>
        <taxon>Roseobacteraceae</taxon>
        <taxon>Roseovarius</taxon>
    </lineage>
</organism>
<dbReference type="SMART" id="SM00850">
    <property type="entry name" value="LytTR"/>
    <property type="match status" value="1"/>
</dbReference>
<dbReference type="Proteomes" id="UP001364156">
    <property type="component" value="Chromosome"/>
</dbReference>
<gene>
    <name evidence="3" type="ORF">RZ517_14595</name>
</gene>
<dbReference type="InterPro" id="IPR007492">
    <property type="entry name" value="LytTR_DNA-bd_dom"/>
</dbReference>
<keyword evidence="1" id="KW-0472">Membrane</keyword>
<dbReference type="EMBL" id="CP146069">
    <property type="protein sequence ID" value="WWR45992.1"/>
    <property type="molecule type" value="Genomic_DNA"/>
</dbReference>
<evidence type="ECO:0000313" key="4">
    <source>
        <dbReference type="Proteomes" id="UP001364156"/>
    </source>
</evidence>
<dbReference type="Gene3D" id="2.40.50.1020">
    <property type="entry name" value="LytTr DNA-binding domain"/>
    <property type="match status" value="1"/>
</dbReference>
<dbReference type="GO" id="GO:0003677">
    <property type="term" value="F:DNA binding"/>
    <property type="evidence" value="ECO:0007669"/>
    <property type="project" value="UniProtKB-KW"/>
</dbReference>
<dbReference type="PROSITE" id="PS50930">
    <property type="entry name" value="HTH_LYTTR"/>
    <property type="match status" value="1"/>
</dbReference>